<dbReference type="Gene3D" id="3.30.420.40">
    <property type="match status" value="1"/>
</dbReference>
<evidence type="ECO:0000256" key="3">
    <source>
        <dbReference type="ARBA" id="ARBA00022993"/>
    </source>
</evidence>
<evidence type="ECO:0000256" key="2">
    <source>
        <dbReference type="ARBA" id="ARBA00022840"/>
    </source>
</evidence>
<dbReference type="OrthoDB" id="333728at2759"/>
<dbReference type="InterPro" id="IPR043129">
    <property type="entry name" value="ATPase_NBD"/>
</dbReference>
<dbReference type="InterPro" id="IPR004567">
    <property type="entry name" value="Type_II_PanK"/>
</dbReference>
<evidence type="ECO:0000313" key="6">
    <source>
        <dbReference type="Proteomes" id="UP000221165"/>
    </source>
</evidence>
<accession>A0A2C6L8M5</accession>
<keyword evidence="1" id="KW-0547">Nucleotide-binding</keyword>
<sequence>MDANHTKARGSPRTRGIQFCCGCRCTHLSCCETSHPNTNTMPVLVSRKTHGNSNPPADTVRPSGGHQPSQTSPRGLARRRCPFLPHRESEAHCGDASSDAPAPVLNFPPRQCRPPGLRRLASWPFPLVVGATTGVCRHMFLEPTTEEKGATRLELKAAKHSAAAEAGSLGNSSLGTDRHRAESPQLSARLTCYDVSPRNVADTPAVPRDSAAAFRGKPRSSSCPCLPCFVRGKATSSLSELSASLPHTECSRPHNASHLSLRPVSCYDLTSASNQSRRRSCRGVFCCPEDLLVTSPVVAEKVASLGSLPATRGATQRVRESKPDQRKCSVAADTGDTGRICVRHRTAQEDRVRCCRSSASYHLPPRVSVGVPSVAIRMGFRWCRCPCSSPPRPCHVGKGSFRSSFCARSVAPCACVPRPARVQRRQEFMCLQKARAVSTHKCCCHKAASDASWAEPALLPAYMNQFRCSQQHAVYTTFPLSRVSSRPGRHQCASSIGSCSTPWRPVEPAWAAELPVRKVNHTVPSRVKALTPTPSPTRGNELRLGFFSSYGRSSSSSFRKHYKPAPAFVLYPPQSPPCPSTALAFHLLEQLRRDDMSLRCAVDIGGTLAKVVFVTDERNPRFLSRRRIPSEWGGMGLDSLFDSKSPGRPFYGRHAAASLAFRGQPHAKQWQYSIDIPGFSNSRSGDISPATEASENLFLPNVGSCQREKLRLSKTESPAEKASEVREECDLLFTSRFRTHGDTSSNADPGSSSDRSAPGGLAEGDSLLSAPPAQALERNEVASQFSCRDRLVIPVEESPSPKGTGKSAPSREGSVRTAGASLSSAFSPSWHCEISGDTKKGTDSPWSASSCLPLGNSWHVTRNGGHVLEQRLGASLDIRATPHHVIHFTYFRTKDVGSLIHFLKAYGFAQKGGVLRATGGGAHKFSHLLSERLGVRLKKLDEMESIMKGLVCLASSTDSVFRFDLESKKRMHVHVTNPLYPFLVVNIGSGVSILKASSPTSFVRVTGTCIGGGTVLGLARLLFHAKTFKEVVKLSQKGTDFLDLKVGDLFGDAAGSRCLPADTLASSFGRLYLMSFHEDGKLSRKNLRKEDIARSLIHMDFFCRKVYQQSRVHDGVDYARRELLHAPVRPASQGDSADEHDARDKRACS</sequence>
<gene>
    <name evidence="5" type="ORF">CSUI_002492</name>
</gene>
<dbReference type="Proteomes" id="UP000221165">
    <property type="component" value="Unassembled WGS sequence"/>
</dbReference>
<dbReference type="RefSeq" id="XP_067925340.1">
    <property type="nucleotide sequence ID" value="XM_068062692.1"/>
</dbReference>
<feature type="region of interest" description="Disordered" evidence="4">
    <location>
        <begin position="792"/>
        <end position="818"/>
    </location>
</feature>
<keyword evidence="3" id="KW-0173">Coenzyme A biosynthesis</keyword>
<feature type="region of interest" description="Disordered" evidence="4">
    <location>
        <begin position="739"/>
        <end position="767"/>
    </location>
</feature>
<keyword evidence="6" id="KW-1185">Reference proteome</keyword>
<evidence type="ECO:0000256" key="4">
    <source>
        <dbReference type="SAM" id="MobiDB-lite"/>
    </source>
</evidence>
<dbReference type="GO" id="GO:0005524">
    <property type="term" value="F:ATP binding"/>
    <property type="evidence" value="ECO:0007669"/>
    <property type="project" value="UniProtKB-KW"/>
</dbReference>
<dbReference type="Pfam" id="PF03630">
    <property type="entry name" value="Fumble"/>
    <property type="match status" value="1"/>
</dbReference>
<reference evidence="5 6" key="1">
    <citation type="journal article" date="2017" name="Int. J. Parasitol.">
        <title>The genome of the protozoan parasite Cystoisospora suis and a reverse vaccinology approach to identify vaccine candidates.</title>
        <authorList>
            <person name="Palmieri N."/>
            <person name="Shrestha A."/>
            <person name="Ruttkowski B."/>
            <person name="Beck T."/>
            <person name="Vogl C."/>
            <person name="Tomley F."/>
            <person name="Blake D.P."/>
            <person name="Joachim A."/>
        </authorList>
    </citation>
    <scope>NUCLEOTIDE SEQUENCE [LARGE SCALE GENOMIC DNA]</scope>
    <source>
        <strain evidence="5 6">Wien I</strain>
    </source>
</reference>
<dbReference type="AlphaFoldDB" id="A0A2C6L8M5"/>
<keyword evidence="2" id="KW-0067">ATP-binding</keyword>
<dbReference type="PANTHER" id="PTHR12280">
    <property type="entry name" value="PANTOTHENATE KINASE"/>
    <property type="match status" value="1"/>
</dbReference>
<dbReference type="EMBL" id="MIGC01001043">
    <property type="protein sequence ID" value="PHJ23665.1"/>
    <property type="molecule type" value="Genomic_DNA"/>
</dbReference>
<evidence type="ECO:0000313" key="5">
    <source>
        <dbReference type="EMBL" id="PHJ23665.1"/>
    </source>
</evidence>
<evidence type="ECO:0000256" key="1">
    <source>
        <dbReference type="ARBA" id="ARBA00022741"/>
    </source>
</evidence>
<dbReference type="GO" id="GO:0015937">
    <property type="term" value="P:coenzyme A biosynthetic process"/>
    <property type="evidence" value="ECO:0007669"/>
    <property type="project" value="UniProtKB-KW"/>
</dbReference>
<organism evidence="5 6">
    <name type="scientific">Cystoisospora suis</name>
    <dbReference type="NCBI Taxonomy" id="483139"/>
    <lineage>
        <taxon>Eukaryota</taxon>
        <taxon>Sar</taxon>
        <taxon>Alveolata</taxon>
        <taxon>Apicomplexa</taxon>
        <taxon>Conoidasida</taxon>
        <taxon>Coccidia</taxon>
        <taxon>Eucoccidiorida</taxon>
        <taxon>Eimeriorina</taxon>
        <taxon>Sarcocystidae</taxon>
        <taxon>Cystoisospora</taxon>
    </lineage>
</organism>
<proteinExistence type="predicted"/>
<dbReference type="VEuPathDB" id="ToxoDB:CSUI_002492"/>
<dbReference type="GO" id="GO:0005634">
    <property type="term" value="C:nucleus"/>
    <property type="evidence" value="ECO:0007669"/>
    <property type="project" value="TreeGrafter"/>
</dbReference>
<name>A0A2C6L8M5_9APIC</name>
<feature type="region of interest" description="Disordered" evidence="4">
    <location>
        <begin position="1129"/>
        <end position="1149"/>
    </location>
</feature>
<protein>
    <submittedName>
        <fullName evidence="5">Fumble protein</fullName>
    </submittedName>
</protein>
<feature type="compositionally biased region" description="Basic and acidic residues" evidence="4">
    <location>
        <begin position="1137"/>
        <end position="1149"/>
    </location>
</feature>
<dbReference type="Gene3D" id="3.30.420.510">
    <property type="match status" value="1"/>
</dbReference>
<dbReference type="PANTHER" id="PTHR12280:SF20">
    <property type="entry name" value="4'-PHOSPHOPANTETHEINE PHOSPHATASE"/>
    <property type="match status" value="1"/>
</dbReference>
<dbReference type="GO" id="GO:0005829">
    <property type="term" value="C:cytosol"/>
    <property type="evidence" value="ECO:0007669"/>
    <property type="project" value="TreeGrafter"/>
</dbReference>
<dbReference type="CDD" id="cd24086">
    <property type="entry name" value="ASKHA_NBD_PanK-II_euk"/>
    <property type="match status" value="1"/>
</dbReference>
<feature type="compositionally biased region" description="Polar residues" evidence="4">
    <location>
        <begin position="742"/>
        <end position="755"/>
    </location>
</feature>
<dbReference type="SUPFAM" id="SSF53067">
    <property type="entry name" value="Actin-like ATPase domain"/>
    <property type="match status" value="2"/>
</dbReference>
<dbReference type="GeneID" id="94425903"/>
<feature type="region of interest" description="Disordered" evidence="4">
    <location>
        <begin position="42"/>
        <end position="77"/>
    </location>
</feature>
<comment type="caution">
    <text evidence="5">The sequence shown here is derived from an EMBL/GenBank/DDBJ whole genome shotgun (WGS) entry which is preliminary data.</text>
</comment>
<dbReference type="GO" id="GO:0004594">
    <property type="term" value="F:pantothenate kinase activity"/>
    <property type="evidence" value="ECO:0007669"/>
    <property type="project" value="TreeGrafter"/>
</dbReference>